<reference evidence="1 2" key="1">
    <citation type="submission" date="2014-09" db="EMBL/GenBank/DDBJ databases">
        <authorList>
            <person name="Regsiter A."/>
        </authorList>
    </citation>
    <scope>NUCLEOTIDE SEQUENCE [LARGE SCALE GENOMIC DNA]</scope>
</reference>
<dbReference type="AlphaFoldDB" id="A0A0U5BUA2"/>
<dbReference type="Proteomes" id="UP000052230">
    <property type="component" value="Unassembled WGS sequence"/>
</dbReference>
<organism evidence="1 2">
    <name type="scientific">Xanthomonas citri pv. citri</name>
    <dbReference type="NCBI Taxonomy" id="611301"/>
    <lineage>
        <taxon>Bacteria</taxon>
        <taxon>Pseudomonadati</taxon>
        <taxon>Pseudomonadota</taxon>
        <taxon>Gammaproteobacteria</taxon>
        <taxon>Lysobacterales</taxon>
        <taxon>Lysobacteraceae</taxon>
        <taxon>Xanthomonas</taxon>
    </lineage>
</organism>
<sequence length="69" mass="7537">MLRIGGERSVGLQRMCFRPSRALPMKTDGCGNSPADFLQRSLFGTGFSPGLGTLSWSTGPSSARMKWRE</sequence>
<evidence type="ECO:0000313" key="2">
    <source>
        <dbReference type="Proteomes" id="UP000052230"/>
    </source>
</evidence>
<gene>
    <name evidence="1" type="ORF">XAC3562_440022</name>
</gene>
<comment type="caution">
    <text evidence="1">The sequence shown here is derived from an EMBL/GenBank/DDBJ whole genome shotgun (WGS) entry which is preliminary data.</text>
</comment>
<name>A0A0U5BUA2_XANCI</name>
<proteinExistence type="predicted"/>
<evidence type="ECO:0000313" key="1">
    <source>
        <dbReference type="EMBL" id="CEG16560.1"/>
    </source>
</evidence>
<keyword evidence="2" id="KW-1185">Reference proteome</keyword>
<protein>
    <submittedName>
        <fullName evidence="1">Uncharacterized protein</fullName>
    </submittedName>
</protein>
<accession>A0A0U5BUA2</accession>
<dbReference type="EMBL" id="CCXZ01000138">
    <property type="protein sequence ID" value="CEG16560.1"/>
    <property type="molecule type" value="Genomic_DNA"/>
</dbReference>